<dbReference type="InterPro" id="IPR023996">
    <property type="entry name" value="TonB-dep_OMP_SusC/RagA"/>
</dbReference>
<evidence type="ECO:0000256" key="8">
    <source>
        <dbReference type="SAM" id="SignalP"/>
    </source>
</evidence>
<proteinExistence type="inferred from homology"/>
<dbReference type="EMBL" id="QEAS01000010">
    <property type="protein sequence ID" value="PWG80242.1"/>
    <property type="molecule type" value="Genomic_DNA"/>
</dbReference>
<evidence type="ECO:0000259" key="9">
    <source>
        <dbReference type="Pfam" id="PF07715"/>
    </source>
</evidence>
<name>A0A2U2PG51_9SPHI</name>
<evidence type="ECO:0000256" key="3">
    <source>
        <dbReference type="ARBA" id="ARBA00022452"/>
    </source>
</evidence>
<keyword evidence="2 7" id="KW-0813">Transport</keyword>
<dbReference type="Proteomes" id="UP000245647">
    <property type="component" value="Unassembled WGS sequence"/>
</dbReference>
<evidence type="ECO:0000256" key="5">
    <source>
        <dbReference type="ARBA" id="ARBA00023136"/>
    </source>
</evidence>
<evidence type="ECO:0000256" key="6">
    <source>
        <dbReference type="ARBA" id="ARBA00023237"/>
    </source>
</evidence>
<accession>A0A2U2PG51</accession>
<dbReference type="SUPFAM" id="SSF49464">
    <property type="entry name" value="Carboxypeptidase regulatory domain-like"/>
    <property type="match status" value="1"/>
</dbReference>
<dbReference type="InterPro" id="IPR037066">
    <property type="entry name" value="Plug_dom_sf"/>
</dbReference>
<dbReference type="Pfam" id="PF07715">
    <property type="entry name" value="Plug"/>
    <property type="match status" value="1"/>
</dbReference>
<feature type="domain" description="TonB-dependent receptor plug" evidence="9">
    <location>
        <begin position="219"/>
        <end position="341"/>
    </location>
</feature>
<dbReference type="Gene3D" id="2.40.170.20">
    <property type="entry name" value="TonB-dependent receptor, beta-barrel domain"/>
    <property type="match status" value="1"/>
</dbReference>
<feature type="chain" id="PRO_5015508130" evidence="8">
    <location>
        <begin position="31"/>
        <end position="1214"/>
    </location>
</feature>
<dbReference type="SUPFAM" id="SSF56935">
    <property type="entry name" value="Porins"/>
    <property type="match status" value="1"/>
</dbReference>
<keyword evidence="6 7" id="KW-0998">Cell outer membrane</keyword>
<comment type="similarity">
    <text evidence="7">Belongs to the TonB-dependent receptor family.</text>
</comment>
<protein>
    <submittedName>
        <fullName evidence="10">SusC/RagA family protein</fullName>
    </submittedName>
</protein>
<dbReference type="GO" id="GO:0009279">
    <property type="term" value="C:cell outer membrane"/>
    <property type="evidence" value="ECO:0007669"/>
    <property type="project" value="UniProtKB-SubCell"/>
</dbReference>
<dbReference type="Pfam" id="PF13715">
    <property type="entry name" value="CarbopepD_reg_2"/>
    <property type="match status" value="1"/>
</dbReference>
<dbReference type="AlphaFoldDB" id="A0A2U2PG51"/>
<dbReference type="Gene3D" id="2.170.130.10">
    <property type="entry name" value="TonB-dependent receptor, plug domain"/>
    <property type="match status" value="1"/>
</dbReference>
<dbReference type="Gene3D" id="3.55.50.30">
    <property type="match status" value="1"/>
</dbReference>
<evidence type="ECO:0000256" key="1">
    <source>
        <dbReference type="ARBA" id="ARBA00004571"/>
    </source>
</evidence>
<evidence type="ECO:0000256" key="7">
    <source>
        <dbReference type="PROSITE-ProRule" id="PRU01360"/>
    </source>
</evidence>
<evidence type="ECO:0000313" key="10">
    <source>
        <dbReference type="EMBL" id="PWG80242.1"/>
    </source>
</evidence>
<dbReference type="InterPro" id="IPR012910">
    <property type="entry name" value="Plug_dom"/>
</dbReference>
<keyword evidence="3 7" id="KW-1134">Transmembrane beta strand</keyword>
<dbReference type="InterPro" id="IPR036942">
    <property type="entry name" value="Beta-barrel_TonB_sf"/>
</dbReference>
<dbReference type="NCBIfam" id="TIGR04056">
    <property type="entry name" value="OMP_RagA_SusC"/>
    <property type="match status" value="1"/>
</dbReference>
<dbReference type="RefSeq" id="WP_109416359.1">
    <property type="nucleotide sequence ID" value="NZ_QEAS01000010.1"/>
</dbReference>
<sequence>MNENVYKKKKRMLLLLLLATAMVFSVFSLRAEVNSQHGTPVGQKLGDFIKSLEKQYQVSFVYDAAQINKESIIEADKNTAPLDKALNQLLSNGITYKIIDNKVILKKAVASSAVKKQGDDIVVKGTVHVRTKAGTDATPGIYVLEKGTKNGTATGMNGEYSLRVKEGATLVFSMIGFKSQEVPVNGRTAINVTLEEDVNALEEVVVNGYQSIPRKLFTGSAVTLKGSDVKQEGITDVSRMLQGRAAGVSVQNVSGTFGAAPKIRIRGATSITGDNKPLWVVDGVILEDVVNVSNEQLSTGDATTLIGSSVAGLNAEDIESFQILKDASATSLYGARAMNGVIVVTTKKGKIGKPVVAYTGNFSTYLKPSYDNFNIMNSADQMAVYMEMENKGWLLASETSRKADGGIFTKLNDLYNQYEQSNGQFGLPKTAEARNTFLTRYAQANTDWFDVLFRNSLLQEHSFSVSSGSEKSQLYVSTSYLHDNGWTIGDNVKRYTGNMRANFDLSKKISLGFITQGSIRDQQAPGTVGRNSNPVEGRYDRDFDINPFSYALNTSRTLTAYDGNGDLEYFRRNFAPFNIINELDNNTLDLSMIDLKLQGEGTYKIIPSLKYTALGALRYAKTNREHKVKEKANMSEAYRAAGDATVRERNRFLYRDPDNPDAEPVVILPYGGFYNTNDDYLISYNFRHQLEWDKTIRKDHILHALATHEIRYADRQNKFNNGYGYQFDKGGVPYIDPRVIKRDVEGNFNYYGMEWNYDRFIAYAVNGAYSYKGKYNFNGTVRYDGSNLLGRARTARWLPTWNVSGAWNADTEDFMKKQSVINRATLRASYGLTASMGNATNSSLVLRSGSTLRPYLSEVESRITIDNLENSELTWEKSYDLNVGIDLGFLNERFTLTVDGYRRDGFDLISPIRTSAIGGEYQKNANYADMRSHGIELTLGAGVIQNTDLKWRTNLTFAYNKNKITNLRVSENIWSLIEPDGGPMEGHPYRGLFSLDFQGLNPENGLPQFINENGEKSSDVYLQDDETSYLKYEGSVDPTISGGFYNSLSWKNLSLSALFTYSAGNKIRLSPMFNNSYQDVNTSFTDLDAMPKEFINRWVLPGDEGGTNIPSIIDTRTMAGLYGIYPYNSYNYSSVRVADGGYVRLKQVVLSYNFPSKVLKTIGLNSVALSGIANNVWLIYSDKKLNGMDPEFFGSGGVALPIPRQFTLSLKVGI</sequence>
<keyword evidence="8" id="KW-0732">Signal</keyword>
<comment type="caution">
    <text evidence="10">The sequence shown here is derived from an EMBL/GenBank/DDBJ whole genome shotgun (WGS) entry which is preliminary data.</text>
</comment>
<keyword evidence="5 7" id="KW-0472">Membrane</keyword>
<dbReference type="OrthoDB" id="9768177at2"/>
<keyword evidence="4 7" id="KW-0812">Transmembrane</keyword>
<evidence type="ECO:0000256" key="4">
    <source>
        <dbReference type="ARBA" id="ARBA00022692"/>
    </source>
</evidence>
<comment type="subcellular location">
    <subcellularLocation>
        <location evidence="1 7">Cell outer membrane</location>
        <topology evidence="1 7">Multi-pass membrane protein</topology>
    </subcellularLocation>
</comment>
<feature type="signal peptide" evidence="8">
    <location>
        <begin position="1"/>
        <end position="30"/>
    </location>
</feature>
<dbReference type="NCBIfam" id="TIGR04057">
    <property type="entry name" value="SusC_RagA_signa"/>
    <property type="match status" value="1"/>
</dbReference>
<dbReference type="InterPro" id="IPR023997">
    <property type="entry name" value="TonB-dep_OMP_SusC/RagA_CS"/>
</dbReference>
<keyword evidence="11" id="KW-1185">Reference proteome</keyword>
<dbReference type="InterPro" id="IPR008969">
    <property type="entry name" value="CarboxyPept-like_regulatory"/>
</dbReference>
<dbReference type="InterPro" id="IPR039426">
    <property type="entry name" value="TonB-dep_rcpt-like"/>
</dbReference>
<evidence type="ECO:0000313" key="11">
    <source>
        <dbReference type="Proteomes" id="UP000245647"/>
    </source>
</evidence>
<organism evidence="10 11">
    <name type="scientific">Pararcticibacter amylolyticus</name>
    <dbReference type="NCBI Taxonomy" id="2173175"/>
    <lineage>
        <taxon>Bacteria</taxon>
        <taxon>Pseudomonadati</taxon>
        <taxon>Bacteroidota</taxon>
        <taxon>Sphingobacteriia</taxon>
        <taxon>Sphingobacteriales</taxon>
        <taxon>Sphingobacteriaceae</taxon>
        <taxon>Pararcticibacter</taxon>
    </lineage>
</organism>
<reference evidence="10 11" key="1">
    <citation type="submission" date="2018-04" db="EMBL/GenBank/DDBJ databases">
        <title>Pedobacter chongqingensis sp. nov., isolated from a rottenly hemp rope.</title>
        <authorList>
            <person name="Cai Y."/>
        </authorList>
    </citation>
    <scope>NUCLEOTIDE SEQUENCE [LARGE SCALE GENOMIC DNA]</scope>
    <source>
        <strain evidence="10 11">FJ4-8</strain>
    </source>
</reference>
<dbReference type="PROSITE" id="PS52016">
    <property type="entry name" value="TONB_DEPENDENT_REC_3"/>
    <property type="match status" value="1"/>
</dbReference>
<gene>
    <name evidence="10" type="ORF">DDR33_13705</name>
</gene>
<evidence type="ECO:0000256" key="2">
    <source>
        <dbReference type="ARBA" id="ARBA00022448"/>
    </source>
</evidence>